<evidence type="ECO:0000313" key="2">
    <source>
        <dbReference type="EMBL" id="RUO53505.1"/>
    </source>
</evidence>
<dbReference type="PANTHER" id="PTHR37814:SF1">
    <property type="entry name" value="MEMBRANE PROTEIN"/>
    <property type="match status" value="1"/>
</dbReference>
<feature type="transmembrane region" description="Helical" evidence="1">
    <location>
        <begin position="193"/>
        <end position="211"/>
    </location>
</feature>
<keyword evidence="1" id="KW-0472">Membrane</keyword>
<dbReference type="AlphaFoldDB" id="A0A432XXL8"/>
<dbReference type="PANTHER" id="PTHR37814">
    <property type="entry name" value="CONSERVED MEMBRANE PROTEIN"/>
    <property type="match status" value="1"/>
</dbReference>
<gene>
    <name evidence="2" type="ORF">CWI70_09990</name>
</gene>
<sequence>MLSEQRWFQWFRIYLVPGLIFQSVIVGGGYGTGREIAEFFLVHGAAGGLVGMLISCLVWGIVLAIAFEFARLTQSYNYRTFFQALLGRFWWLFEVIYLLIALLVLAVIGSAAGEIVEQLLGMPADIGVLTLMVCVGALAFFGSRWIERFFVGWSALLYLTYIVLFSFTFSNYGNDIMQRIAAAEVSGSWGVDGVRYAAYNLNALAAVLFVVPRFRRSRHALGAGAFAGVIAIIPGIFVFVTLLAGYPSTLSAAVPIIDVLATLNLLWLFVIFQVMLFGTFIETGTGVIHAVNERVANSFSGRNKAFPQYYRAMIAIGFVFVATYLAKAVGIIDLIASGYGMLSYAYIAVVIVPLLTLGLVAVIKQSSPAYKTAYSEK</sequence>
<feature type="transmembrane region" description="Helical" evidence="1">
    <location>
        <begin position="312"/>
        <end position="332"/>
    </location>
</feature>
<evidence type="ECO:0008006" key="4">
    <source>
        <dbReference type="Google" id="ProtNLM"/>
    </source>
</evidence>
<accession>A0A432XXL8</accession>
<proteinExistence type="predicted"/>
<dbReference type="RefSeq" id="WP_126773313.1">
    <property type="nucleotide sequence ID" value="NZ_PIPX01000002.1"/>
</dbReference>
<feature type="transmembrane region" description="Helical" evidence="1">
    <location>
        <begin position="124"/>
        <end position="142"/>
    </location>
</feature>
<dbReference type="EMBL" id="PIPX01000002">
    <property type="protein sequence ID" value="RUO53505.1"/>
    <property type="molecule type" value="Genomic_DNA"/>
</dbReference>
<keyword evidence="3" id="KW-1185">Reference proteome</keyword>
<feature type="transmembrane region" description="Helical" evidence="1">
    <location>
        <begin position="149"/>
        <end position="173"/>
    </location>
</feature>
<feature type="transmembrane region" description="Helical" evidence="1">
    <location>
        <begin position="223"/>
        <end position="246"/>
    </location>
</feature>
<organism evidence="2 3">
    <name type="scientific">Pseudidiomarina homiensis</name>
    <dbReference type="NCBI Taxonomy" id="364198"/>
    <lineage>
        <taxon>Bacteria</taxon>
        <taxon>Pseudomonadati</taxon>
        <taxon>Pseudomonadota</taxon>
        <taxon>Gammaproteobacteria</taxon>
        <taxon>Alteromonadales</taxon>
        <taxon>Idiomarinaceae</taxon>
        <taxon>Pseudidiomarina</taxon>
    </lineage>
</organism>
<protein>
    <recommendedName>
        <fullName evidence="4">Membrane protein YkvI</fullName>
    </recommendedName>
</protein>
<dbReference type="OrthoDB" id="5444697at2"/>
<keyword evidence="1" id="KW-1133">Transmembrane helix</keyword>
<dbReference type="InterPro" id="IPR038728">
    <property type="entry name" value="YkvI-like"/>
</dbReference>
<feature type="transmembrane region" description="Helical" evidence="1">
    <location>
        <begin position="344"/>
        <end position="363"/>
    </location>
</feature>
<feature type="transmembrane region" description="Helical" evidence="1">
    <location>
        <begin position="12"/>
        <end position="33"/>
    </location>
</feature>
<evidence type="ECO:0000256" key="1">
    <source>
        <dbReference type="SAM" id="Phobius"/>
    </source>
</evidence>
<feature type="transmembrane region" description="Helical" evidence="1">
    <location>
        <begin position="89"/>
        <end position="112"/>
    </location>
</feature>
<comment type="caution">
    <text evidence="2">The sequence shown here is derived from an EMBL/GenBank/DDBJ whole genome shotgun (WGS) entry which is preliminary data.</text>
</comment>
<feature type="transmembrane region" description="Helical" evidence="1">
    <location>
        <begin position="45"/>
        <end position="69"/>
    </location>
</feature>
<evidence type="ECO:0000313" key="3">
    <source>
        <dbReference type="Proteomes" id="UP000287649"/>
    </source>
</evidence>
<dbReference type="Proteomes" id="UP000287649">
    <property type="component" value="Unassembled WGS sequence"/>
</dbReference>
<reference evidence="3" key="1">
    <citation type="journal article" date="2018" name="Front. Microbiol.">
        <title>Genome-Based Analysis Reveals the Taxonomy and Diversity of the Family Idiomarinaceae.</title>
        <authorList>
            <person name="Liu Y."/>
            <person name="Lai Q."/>
            <person name="Shao Z."/>
        </authorList>
    </citation>
    <scope>NUCLEOTIDE SEQUENCE [LARGE SCALE GENOMIC DNA]</scope>
    <source>
        <strain evidence="3">PO-M2</strain>
    </source>
</reference>
<keyword evidence="1" id="KW-0812">Transmembrane</keyword>
<name>A0A432XXL8_9GAMM</name>
<feature type="transmembrane region" description="Helical" evidence="1">
    <location>
        <begin position="266"/>
        <end position="291"/>
    </location>
</feature>